<dbReference type="InterPro" id="IPR050330">
    <property type="entry name" value="Bact_OuterMem_StrucFunc"/>
</dbReference>
<dbReference type="InterPro" id="IPR036737">
    <property type="entry name" value="OmpA-like_sf"/>
</dbReference>
<evidence type="ECO:0000256" key="5">
    <source>
        <dbReference type="PROSITE-ProRule" id="PRU00473"/>
    </source>
</evidence>
<dbReference type="SUPFAM" id="SSF48452">
    <property type="entry name" value="TPR-like"/>
    <property type="match status" value="1"/>
</dbReference>
<evidence type="ECO:0000313" key="8">
    <source>
        <dbReference type="Proteomes" id="UP000558089"/>
    </source>
</evidence>
<dbReference type="PANTHER" id="PTHR30329">
    <property type="entry name" value="STATOR ELEMENT OF FLAGELLAR MOTOR COMPLEX"/>
    <property type="match status" value="1"/>
</dbReference>
<feature type="domain" description="OmpA-like" evidence="6">
    <location>
        <begin position="525"/>
        <end position="645"/>
    </location>
</feature>
<dbReference type="InterPro" id="IPR008969">
    <property type="entry name" value="CarboxyPept-like_regulatory"/>
</dbReference>
<proteinExistence type="predicted"/>
<accession>A0A850NFR4</accession>
<evidence type="ECO:0000256" key="2">
    <source>
        <dbReference type="ARBA" id="ARBA00023136"/>
    </source>
</evidence>
<reference evidence="7 8" key="1">
    <citation type="submission" date="2020-01" db="EMBL/GenBank/DDBJ databases">
        <title>Draft Genome Analysis of Muricauda sp. HICW Isolated from coastal seawater of PR China.</title>
        <authorList>
            <person name="Chen M.-X."/>
        </authorList>
    </citation>
    <scope>NUCLEOTIDE SEQUENCE [LARGE SCALE GENOMIC DNA]</scope>
    <source>
        <strain evidence="7 8">HICW</strain>
    </source>
</reference>
<dbReference type="EMBL" id="WYET01000004">
    <property type="protein sequence ID" value="NVN18106.1"/>
    <property type="molecule type" value="Genomic_DNA"/>
</dbReference>
<dbReference type="InterPro" id="IPR019734">
    <property type="entry name" value="TPR_rpt"/>
</dbReference>
<keyword evidence="2 5" id="KW-0472">Membrane</keyword>
<comment type="subcellular location">
    <subcellularLocation>
        <location evidence="1">Cell outer membrane</location>
    </subcellularLocation>
</comment>
<dbReference type="Gene3D" id="3.30.1330.60">
    <property type="entry name" value="OmpA-like domain"/>
    <property type="match status" value="1"/>
</dbReference>
<dbReference type="SUPFAM" id="SSF82171">
    <property type="entry name" value="DPP6 N-terminal domain-like"/>
    <property type="match status" value="1"/>
</dbReference>
<dbReference type="SUPFAM" id="SSF103088">
    <property type="entry name" value="OmpA-like"/>
    <property type="match status" value="1"/>
</dbReference>
<comment type="caution">
    <text evidence="7">The sequence shown here is derived from an EMBL/GenBank/DDBJ whole genome shotgun (WGS) entry which is preliminary data.</text>
</comment>
<dbReference type="SUPFAM" id="SSF49464">
    <property type="entry name" value="Carboxypeptidase regulatory domain-like"/>
    <property type="match status" value="1"/>
</dbReference>
<dbReference type="InterPro" id="IPR006664">
    <property type="entry name" value="OMP_bac"/>
</dbReference>
<dbReference type="AlphaFoldDB" id="A0A850NFR4"/>
<keyword evidence="8" id="KW-1185">Reference proteome</keyword>
<dbReference type="Gene3D" id="1.25.40.10">
    <property type="entry name" value="Tetratricopeptide repeat domain"/>
    <property type="match status" value="1"/>
</dbReference>
<dbReference type="InterPro" id="IPR011990">
    <property type="entry name" value="TPR-like_helical_dom_sf"/>
</dbReference>
<dbReference type="PRINTS" id="PR01021">
    <property type="entry name" value="OMPADOMAIN"/>
</dbReference>
<dbReference type="Pfam" id="PF00691">
    <property type="entry name" value="OmpA"/>
    <property type="match status" value="1"/>
</dbReference>
<gene>
    <name evidence="7" type="ORF">GUA46_07120</name>
</gene>
<name>A0A850NFR4_9FLAO</name>
<dbReference type="InterPro" id="IPR006665">
    <property type="entry name" value="OmpA-like"/>
</dbReference>
<evidence type="ECO:0000313" key="7">
    <source>
        <dbReference type="EMBL" id="NVN18106.1"/>
    </source>
</evidence>
<keyword evidence="4" id="KW-0802">TPR repeat</keyword>
<dbReference type="Pfam" id="PF07676">
    <property type="entry name" value="PD40"/>
    <property type="match status" value="2"/>
</dbReference>
<evidence type="ECO:0000256" key="3">
    <source>
        <dbReference type="ARBA" id="ARBA00023237"/>
    </source>
</evidence>
<sequence>MTKKNIIQIFLLLCIVPMGIAQESKIKKANEDFFNYDYIDARKIYLKVVEDGYTSAQVFEKLGDTYYFNSEYAEASKWYVKLIEQYPDEVKNEYYFRTAQTLKSVGKFDESKAMMEKFQASSNTSDLAQNQLNNWKSFEDLSSSENKKFKVSNITPNMSGSDFGPSFYGDKIVFASSSINTEGNKVHDWNGLPYLDLFEAEIGENGNLSNIQALKGEINSPYHESSPVFTKDGNTVYFTRNNYINGKKKRGKKRLVSLKIYKATKKDDGIWSNVTELPFNDDSYSTAHPALNNEETKLYFSSNMEGTLGESDIWYVDILDNGNYGKPVNMGPEINTQERETFPFISDKNKLFFSSDGHVGLGGLDIFMASFNDGMGYWSIQNLGQPINSNQDDFGFIVREDEKIGYLSSNRGGIGGSSFDDIYIVSENCKPIIYGAVTDAKTGKPLEGSIVYLIDKDNKIVSQQITEQNGNYAFEENIACENQYVIRASNDEKEYQPLEKVINTPAGSMSLQVDLTLVPPDCAVNDLGCRLDLQPIYFDFDKHNIRSDAEVELAKILQAMKQYPQLNIHIESHTDSRGDDNYNLQLSERRAKSTLEWLVEKGIDQDRLSSRGYGESQLINNCTNGADCTVEEHQLNRRSMFIIQQ</sequence>
<evidence type="ECO:0000259" key="6">
    <source>
        <dbReference type="PROSITE" id="PS51123"/>
    </source>
</evidence>
<dbReference type="PROSITE" id="PS50005">
    <property type="entry name" value="TPR"/>
    <property type="match status" value="1"/>
</dbReference>
<dbReference type="CDD" id="cd07185">
    <property type="entry name" value="OmpA_C-like"/>
    <property type="match status" value="1"/>
</dbReference>
<dbReference type="Gene3D" id="2.60.40.1120">
    <property type="entry name" value="Carboxypeptidase-like, regulatory domain"/>
    <property type="match status" value="1"/>
</dbReference>
<evidence type="ECO:0000256" key="1">
    <source>
        <dbReference type="ARBA" id="ARBA00004442"/>
    </source>
</evidence>
<keyword evidence="3" id="KW-0998">Cell outer membrane</keyword>
<dbReference type="Proteomes" id="UP000558089">
    <property type="component" value="Unassembled WGS sequence"/>
</dbReference>
<dbReference type="GO" id="GO:0009279">
    <property type="term" value="C:cell outer membrane"/>
    <property type="evidence" value="ECO:0007669"/>
    <property type="project" value="UniProtKB-SubCell"/>
</dbReference>
<evidence type="ECO:0000256" key="4">
    <source>
        <dbReference type="PROSITE-ProRule" id="PRU00339"/>
    </source>
</evidence>
<dbReference type="PANTHER" id="PTHR30329:SF21">
    <property type="entry name" value="LIPOPROTEIN YIAD-RELATED"/>
    <property type="match status" value="1"/>
</dbReference>
<protein>
    <submittedName>
        <fullName evidence="7">OmpA family protein</fullName>
    </submittedName>
</protein>
<organism evidence="7 8">
    <name type="scientific">Flagellimonas chongwuensis</name>
    <dbReference type="NCBI Taxonomy" id="2697365"/>
    <lineage>
        <taxon>Bacteria</taxon>
        <taxon>Pseudomonadati</taxon>
        <taxon>Bacteroidota</taxon>
        <taxon>Flavobacteriia</taxon>
        <taxon>Flavobacteriales</taxon>
        <taxon>Flavobacteriaceae</taxon>
        <taxon>Flagellimonas</taxon>
    </lineage>
</organism>
<dbReference type="RefSeq" id="WP_176619909.1">
    <property type="nucleotide sequence ID" value="NZ_WYET01000004.1"/>
</dbReference>
<dbReference type="PROSITE" id="PS51123">
    <property type="entry name" value="OMPA_2"/>
    <property type="match status" value="1"/>
</dbReference>
<feature type="repeat" description="TPR" evidence="4">
    <location>
        <begin position="56"/>
        <end position="89"/>
    </location>
</feature>
<dbReference type="InterPro" id="IPR011659">
    <property type="entry name" value="WD40"/>
</dbReference>